<dbReference type="EMBL" id="LSTO01000001">
    <property type="protein sequence ID" value="OWW20306.1"/>
    <property type="molecule type" value="Genomic_DNA"/>
</dbReference>
<dbReference type="Proteomes" id="UP000197535">
    <property type="component" value="Unassembled WGS sequence"/>
</dbReference>
<dbReference type="PANTHER" id="PTHR48111">
    <property type="entry name" value="REGULATOR OF RPOS"/>
    <property type="match status" value="1"/>
</dbReference>
<reference evidence="8 9" key="1">
    <citation type="submission" date="2016-02" db="EMBL/GenBank/DDBJ databases">
        <authorList>
            <person name="Wen L."/>
            <person name="He K."/>
            <person name="Yang H."/>
        </authorList>
    </citation>
    <scope>NUCLEOTIDE SEQUENCE [LARGE SCALE GENOMIC DNA]</scope>
    <source>
        <strain evidence="8 9">TSA40</strain>
    </source>
</reference>
<keyword evidence="3" id="KW-0805">Transcription regulation</keyword>
<feature type="domain" description="Response regulatory" evidence="7">
    <location>
        <begin position="3"/>
        <end position="117"/>
    </location>
</feature>
<dbReference type="SUPFAM" id="SSF52172">
    <property type="entry name" value="CheY-like"/>
    <property type="match status" value="1"/>
</dbReference>
<dbReference type="OrthoDB" id="9802186at2"/>
<feature type="modified residue" description="4-aspartylphosphate" evidence="6">
    <location>
        <position position="52"/>
    </location>
</feature>
<evidence type="ECO:0000256" key="5">
    <source>
        <dbReference type="ARBA" id="ARBA00023163"/>
    </source>
</evidence>
<keyword evidence="4" id="KW-0238">DNA-binding</keyword>
<keyword evidence="9" id="KW-1185">Reference proteome</keyword>
<dbReference type="SMART" id="SM00448">
    <property type="entry name" value="REC"/>
    <property type="match status" value="1"/>
</dbReference>
<dbReference type="GO" id="GO:0032993">
    <property type="term" value="C:protein-DNA complex"/>
    <property type="evidence" value="ECO:0007669"/>
    <property type="project" value="TreeGrafter"/>
</dbReference>
<comment type="caution">
    <text evidence="8">The sequence shown here is derived from an EMBL/GenBank/DDBJ whole genome shotgun (WGS) entry which is preliminary data.</text>
</comment>
<dbReference type="GO" id="GO:0000156">
    <property type="term" value="F:phosphorelay response regulator activity"/>
    <property type="evidence" value="ECO:0007669"/>
    <property type="project" value="TreeGrafter"/>
</dbReference>
<evidence type="ECO:0000256" key="4">
    <source>
        <dbReference type="ARBA" id="ARBA00023125"/>
    </source>
</evidence>
<keyword evidence="2" id="KW-0902">Two-component regulatory system</keyword>
<sequence>MARVVIAESNFLYADLLAEYLQEVGHAIRVASAEREIWAAILAEVPDVLLLDLGLPDVCAATLIPKLLERSPSTRIFALTGRSSIDAGTDAVRLGAHAHLVKPVKFMTLATHLQMLNEPALLD</sequence>
<dbReference type="Gene3D" id="3.40.50.2300">
    <property type="match status" value="1"/>
</dbReference>
<evidence type="ECO:0000313" key="9">
    <source>
        <dbReference type="Proteomes" id="UP000197535"/>
    </source>
</evidence>
<name>A0A254TCB7_9BURK</name>
<dbReference type="GO" id="GO:0005829">
    <property type="term" value="C:cytosol"/>
    <property type="evidence" value="ECO:0007669"/>
    <property type="project" value="TreeGrafter"/>
</dbReference>
<protein>
    <recommendedName>
        <fullName evidence="7">Response regulatory domain-containing protein</fullName>
    </recommendedName>
</protein>
<dbReference type="PROSITE" id="PS50110">
    <property type="entry name" value="RESPONSE_REGULATORY"/>
    <property type="match status" value="1"/>
</dbReference>
<evidence type="ECO:0000256" key="2">
    <source>
        <dbReference type="ARBA" id="ARBA00023012"/>
    </source>
</evidence>
<accession>A0A254TCB7</accession>
<dbReference type="AlphaFoldDB" id="A0A254TCB7"/>
<evidence type="ECO:0000256" key="3">
    <source>
        <dbReference type="ARBA" id="ARBA00023015"/>
    </source>
</evidence>
<keyword evidence="5" id="KW-0804">Transcription</keyword>
<dbReference type="Pfam" id="PF00072">
    <property type="entry name" value="Response_reg"/>
    <property type="match status" value="1"/>
</dbReference>
<dbReference type="GO" id="GO:0000976">
    <property type="term" value="F:transcription cis-regulatory region binding"/>
    <property type="evidence" value="ECO:0007669"/>
    <property type="project" value="TreeGrafter"/>
</dbReference>
<evidence type="ECO:0000256" key="6">
    <source>
        <dbReference type="PROSITE-ProRule" id="PRU00169"/>
    </source>
</evidence>
<gene>
    <name evidence="8" type="ORF">AYR66_13195</name>
</gene>
<dbReference type="GO" id="GO:0006355">
    <property type="term" value="P:regulation of DNA-templated transcription"/>
    <property type="evidence" value="ECO:0007669"/>
    <property type="project" value="TreeGrafter"/>
</dbReference>
<evidence type="ECO:0000313" key="8">
    <source>
        <dbReference type="EMBL" id="OWW20306.1"/>
    </source>
</evidence>
<dbReference type="InterPro" id="IPR011006">
    <property type="entry name" value="CheY-like_superfamily"/>
</dbReference>
<organism evidence="8 9">
    <name type="scientific">Noviherbaspirillum denitrificans</name>
    <dbReference type="NCBI Taxonomy" id="1968433"/>
    <lineage>
        <taxon>Bacteria</taxon>
        <taxon>Pseudomonadati</taxon>
        <taxon>Pseudomonadota</taxon>
        <taxon>Betaproteobacteria</taxon>
        <taxon>Burkholderiales</taxon>
        <taxon>Oxalobacteraceae</taxon>
        <taxon>Noviherbaspirillum</taxon>
    </lineage>
</organism>
<evidence type="ECO:0000256" key="1">
    <source>
        <dbReference type="ARBA" id="ARBA00022553"/>
    </source>
</evidence>
<proteinExistence type="predicted"/>
<dbReference type="RefSeq" id="WP_088707190.1">
    <property type="nucleotide sequence ID" value="NZ_LSTO01000001.1"/>
</dbReference>
<evidence type="ECO:0000259" key="7">
    <source>
        <dbReference type="PROSITE" id="PS50110"/>
    </source>
</evidence>
<dbReference type="InterPro" id="IPR039420">
    <property type="entry name" value="WalR-like"/>
</dbReference>
<dbReference type="InterPro" id="IPR001789">
    <property type="entry name" value="Sig_transdc_resp-reg_receiver"/>
</dbReference>
<dbReference type="PANTHER" id="PTHR48111:SF1">
    <property type="entry name" value="TWO-COMPONENT RESPONSE REGULATOR ORR33"/>
    <property type="match status" value="1"/>
</dbReference>
<keyword evidence="1 6" id="KW-0597">Phosphoprotein</keyword>